<dbReference type="Pfam" id="PF00691">
    <property type="entry name" value="OmpA"/>
    <property type="match status" value="1"/>
</dbReference>
<name>A0ABU0FN78_9HYPH</name>
<dbReference type="InterPro" id="IPR006665">
    <property type="entry name" value="OmpA-like"/>
</dbReference>
<keyword evidence="5" id="KW-0966">Cell projection</keyword>
<comment type="caution">
    <text evidence="5">The sequence shown here is derived from an EMBL/GenBank/DDBJ whole genome shotgun (WGS) entry which is preliminary data.</text>
</comment>
<feature type="domain" description="OmpA-like" evidence="4">
    <location>
        <begin position="118"/>
        <end position="259"/>
    </location>
</feature>
<reference evidence="5 6" key="1">
    <citation type="submission" date="2023-07" db="EMBL/GenBank/DDBJ databases">
        <title>Genomic Encyclopedia of Type Strains, Phase IV (KMG-IV): sequencing the most valuable type-strain genomes for metagenomic binning, comparative biology and taxonomic classification.</title>
        <authorList>
            <person name="Goeker M."/>
        </authorList>
    </citation>
    <scope>NUCLEOTIDE SEQUENCE [LARGE SCALE GENOMIC DNA]</scope>
    <source>
        <strain evidence="5 6">DSM 5896</strain>
    </source>
</reference>
<protein>
    <submittedName>
        <fullName evidence="5">Flagellar motor protein MotB</fullName>
    </submittedName>
</protein>
<dbReference type="Proteomes" id="UP001237448">
    <property type="component" value="Unassembled WGS sequence"/>
</dbReference>
<evidence type="ECO:0000256" key="3">
    <source>
        <dbReference type="SAM" id="Phobius"/>
    </source>
</evidence>
<evidence type="ECO:0000256" key="1">
    <source>
        <dbReference type="PROSITE-ProRule" id="PRU00473"/>
    </source>
</evidence>
<evidence type="ECO:0000313" key="6">
    <source>
        <dbReference type="Proteomes" id="UP001237448"/>
    </source>
</evidence>
<organism evidence="5 6">
    <name type="scientific">Labrys monachus</name>
    <dbReference type="NCBI Taxonomy" id="217067"/>
    <lineage>
        <taxon>Bacteria</taxon>
        <taxon>Pseudomonadati</taxon>
        <taxon>Pseudomonadota</taxon>
        <taxon>Alphaproteobacteria</taxon>
        <taxon>Hyphomicrobiales</taxon>
        <taxon>Xanthobacteraceae</taxon>
        <taxon>Labrys</taxon>
    </lineage>
</organism>
<dbReference type="InterPro" id="IPR036737">
    <property type="entry name" value="OmpA-like_sf"/>
</dbReference>
<dbReference type="InterPro" id="IPR050330">
    <property type="entry name" value="Bact_OuterMem_StrucFunc"/>
</dbReference>
<evidence type="ECO:0000256" key="2">
    <source>
        <dbReference type="SAM" id="Coils"/>
    </source>
</evidence>
<evidence type="ECO:0000313" key="5">
    <source>
        <dbReference type="EMBL" id="MDQ0395549.1"/>
    </source>
</evidence>
<keyword evidence="6" id="KW-1185">Reference proteome</keyword>
<evidence type="ECO:0000259" key="4">
    <source>
        <dbReference type="PROSITE" id="PS51123"/>
    </source>
</evidence>
<feature type="coiled-coil region" evidence="2">
    <location>
        <begin position="60"/>
        <end position="101"/>
    </location>
</feature>
<dbReference type="Gene3D" id="3.30.1330.60">
    <property type="entry name" value="OmpA-like domain"/>
    <property type="match status" value="1"/>
</dbReference>
<gene>
    <name evidence="5" type="ORF">J3R73_005341</name>
</gene>
<sequence>MIAADADEHTGTHVEEDENYFVSMTDMMVGILFIFIIMLMVFALNFQKQTDQSETLTKQQREQIEKAQELARQIAALQGRIDDAVSEIRKADNARNGLLKEVQKRLEAVSVKVTIDQNTGVLRLNENAVHFKTASAALDAAASVNVDRVSQVLLDVLPAYVECRRDGGCAQPSSGYRLETVFIEGHTDKNGGPELNWPLSTARAVNTYRTMVEKHSDLHKLLNSHKVEVMSVSGYADTRPATDRDEDNRRIDLRFVMEADREERLSQVTNLLEQMRGQVEALQESARAGLIDAEHSQSGAR</sequence>
<keyword evidence="3" id="KW-1133">Transmembrane helix</keyword>
<keyword evidence="1 3" id="KW-0472">Membrane</keyword>
<keyword evidence="5" id="KW-0282">Flagellum</keyword>
<dbReference type="SUPFAM" id="SSF103088">
    <property type="entry name" value="OmpA-like"/>
    <property type="match status" value="1"/>
</dbReference>
<proteinExistence type="predicted"/>
<accession>A0ABU0FN78</accession>
<dbReference type="PANTHER" id="PTHR30329">
    <property type="entry name" value="STATOR ELEMENT OF FLAGELLAR MOTOR COMPLEX"/>
    <property type="match status" value="1"/>
</dbReference>
<keyword evidence="3" id="KW-0812">Transmembrane</keyword>
<keyword evidence="2" id="KW-0175">Coiled coil</keyword>
<keyword evidence="5" id="KW-0969">Cilium</keyword>
<dbReference type="EMBL" id="JAUSVK010000001">
    <property type="protein sequence ID" value="MDQ0395549.1"/>
    <property type="molecule type" value="Genomic_DNA"/>
</dbReference>
<feature type="transmembrane region" description="Helical" evidence="3">
    <location>
        <begin position="27"/>
        <end position="46"/>
    </location>
</feature>
<dbReference type="PANTHER" id="PTHR30329:SF20">
    <property type="entry name" value="EXPORTED PROTEIN"/>
    <property type="match status" value="1"/>
</dbReference>
<dbReference type="PROSITE" id="PS51123">
    <property type="entry name" value="OMPA_2"/>
    <property type="match status" value="1"/>
</dbReference>
<dbReference type="RefSeq" id="WP_307434380.1">
    <property type="nucleotide sequence ID" value="NZ_JAUSVK010000001.1"/>
</dbReference>